<reference evidence="1 2" key="1">
    <citation type="journal article" date="2020" name="Genome Biol. Evol.">
        <title>Comparative genomics of strictly vertically transmitted, feminizing microsporidia endosymbionts of amphipod crustaceans.</title>
        <authorList>
            <person name="Cormier A."/>
            <person name="Chebbi M.A."/>
            <person name="Giraud I."/>
            <person name="Wattier R."/>
            <person name="Teixeira M."/>
            <person name="Gilbert C."/>
            <person name="Rigaud T."/>
            <person name="Cordaux R."/>
        </authorList>
    </citation>
    <scope>NUCLEOTIDE SEQUENCE [LARGE SCALE GENOMIC DNA]</scope>
    <source>
        <strain evidence="1 2">Ou3-Ou53</strain>
    </source>
</reference>
<protein>
    <submittedName>
        <fullName evidence="1">Uncharacterized protein</fullName>
    </submittedName>
</protein>
<dbReference type="AlphaFoldDB" id="A0A9P6GYQ1"/>
<proteinExistence type="predicted"/>
<keyword evidence="2" id="KW-1185">Reference proteome</keyword>
<sequence>MIQFFLFYYSVQCAIGRLHFGNIEIAQLSKEIVKNSFKKIFKTERILVTKKRIEIFDTRYFVSVYKDHHIIVKVVGKKQALEIGSPENEPEEYYCFPKSKNFDNFGIAPITNLNYQEIIANIMKKINIYTITPNANIYFTFSGSQFDEFFNLSNLANKIEIFKRLFEIHTFDKYKATFFPSDLEDYLSEKLYRTQHTEDVISLNVDIYRVFSYISKKFYESLYYDCIDQMKNFDLRIMARLSADYLSFQASLPNDRVNLFFMSVSIDLVRYETITEEMSNENLYLLIDLINFLCNKIQFKEEFTFFMNQLGVEDAKKFSIEYDRFVKKNEWNLEENGICLKIIDGDISILTEALYTFMTSISLLDKESLTGINTILIFILKFLTKDFERLTKLVFSPDLRTIFNDIDLKFQQRERVYQSCFRWAQAFIDYLKIGNKATLKNEEFDLLENELLEIVQRNICPLKVIYSTFAEDFERFFERGSFGFH</sequence>
<organism evidence="1 2">
    <name type="scientific">Nosema granulosis</name>
    <dbReference type="NCBI Taxonomy" id="83296"/>
    <lineage>
        <taxon>Eukaryota</taxon>
        <taxon>Fungi</taxon>
        <taxon>Fungi incertae sedis</taxon>
        <taxon>Microsporidia</taxon>
        <taxon>Nosematidae</taxon>
        <taxon>Nosema</taxon>
    </lineage>
</organism>
<accession>A0A9P6GYQ1</accession>
<dbReference type="EMBL" id="SBJO01000108">
    <property type="protein sequence ID" value="KAF9763039.1"/>
    <property type="molecule type" value="Genomic_DNA"/>
</dbReference>
<name>A0A9P6GYQ1_9MICR</name>
<gene>
    <name evidence="1" type="ORF">NGRA_1555</name>
</gene>
<evidence type="ECO:0000313" key="1">
    <source>
        <dbReference type="EMBL" id="KAF9763039.1"/>
    </source>
</evidence>
<dbReference type="Proteomes" id="UP000740883">
    <property type="component" value="Unassembled WGS sequence"/>
</dbReference>
<comment type="caution">
    <text evidence="1">The sequence shown here is derived from an EMBL/GenBank/DDBJ whole genome shotgun (WGS) entry which is preliminary data.</text>
</comment>
<evidence type="ECO:0000313" key="2">
    <source>
        <dbReference type="Proteomes" id="UP000740883"/>
    </source>
</evidence>